<name>A0A382L1R0_9ZZZZ</name>
<dbReference type="AlphaFoldDB" id="A0A382L1R0"/>
<dbReference type="SUPFAM" id="SSF53335">
    <property type="entry name" value="S-adenosyl-L-methionine-dependent methyltransferases"/>
    <property type="match status" value="1"/>
</dbReference>
<feature type="non-terminal residue" evidence="1">
    <location>
        <position position="1"/>
    </location>
</feature>
<gene>
    <name evidence="1" type="ORF">METZ01_LOCUS283762</name>
</gene>
<organism evidence="1">
    <name type="scientific">marine metagenome</name>
    <dbReference type="NCBI Taxonomy" id="408172"/>
    <lineage>
        <taxon>unclassified sequences</taxon>
        <taxon>metagenomes</taxon>
        <taxon>ecological metagenomes</taxon>
    </lineage>
</organism>
<dbReference type="Pfam" id="PF13489">
    <property type="entry name" value="Methyltransf_23"/>
    <property type="match status" value="1"/>
</dbReference>
<evidence type="ECO:0000313" key="1">
    <source>
        <dbReference type="EMBL" id="SVC30908.1"/>
    </source>
</evidence>
<dbReference type="InterPro" id="IPR029063">
    <property type="entry name" value="SAM-dependent_MTases_sf"/>
</dbReference>
<sequence length="149" mass="17139">RRAFVSFELFEHLHDPPAFLKHLHKLMQPGDLFLFTTLSGTGVDIQVLWENSKSISPPHHLNFLNPVSVKILLERLNFSEVTVTTPGRLDVDILCNNRKLIRDRFWQTFAAKVTELEKAQWQELVSATGFSSHMMVCCRKPHSKNSKKA</sequence>
<proteinExistence type="predicted"/>
<dbReference type="EMBL" id="UINC01084346">
    <property type="protein sequence ID" value="SVC30908.1"/>
    <property type="molecule type" value="Genomic_DNA"/>
</dbReference>
<accession>A0A382L1R0</accession>
<reference evidence="1" key="1">
    <citation type="submission" date="2018-05" db="EMBL/GenBank/DDBJ databases">
        <authorList>
            <person name="Lanie J.A."/>
            <person name="Ng W.-L."/>
            <person name="Kazmierczak K.M."/>
            <person name="Andrzejewski T.M."/>
            <person name="Davidsen T.M."/>
            <person name="Wayne K.J."/>
            <person name="Tettelin H."/>
            <person name="Glass J.I."/>
            <person name="Rusch D."/>
            <person name="Podicherti R."/>
            <person name="Tsui H.-C.T."/>
            <person name="Winkler M.E."/>
        </authorList>
    </citation>
    <scope>NUCLEOTIDE SEQUENCE</scope>
</reference>
<protein>
    <recommendedName>
        <fullName evidence="2">Methyltransferase type 11 domain-containing protein</fullName>
    </recommendedName>
</protein>
<evidence type="ECO:0008006" key="2">
    <source>
        <dbReference type="Google" id="ProtNLM"/>
    </source>
</evidence>
<dbReference type="Gene3D" id="3.40.50.150">
    <property type="entry name" value="Vaccinia Virus protein VP39"/>
    <property type="match status" value="1"/>
</dbReference>